<dbReference type="EMBL" id="JAHWGI010001407">
    <property type="protein sequence ID" value="KAK3929933.1"/>
    <property type="molecule type" value="Genomic_DNA"/>
</dbReference>
<organism evidence="2 3">
    <name type="scientific">Frankliniella fusca</name>
    <dbReference type="NCBI Taxonomy" id="407009"/>
    <lineage>
        <taxon>Eukaryota</taxon>
        <taxon>Metazoa</taxon>
        <taxon>Ecdysozoa</taxon>
        <taxon>Arthropoda</taxon>
        <taxon>Hexapoda</taxon>
        <taxon>Insecta</taxon>
        <taxon>Pterygota</taxon>
        <taxon>Neoptera</taxon>
        <taxon>Paraneoptera</taxon>
        <taxon>Thysanoptera</taxon>
        <taxon>Terebrantia</taxon>
        <taxon>Thripoidea</taxon>
        <taxon>Thripidae</taxon>
        <taxon>Frankliniella</taxon>
    </lineage>
</organism>
<proteinExistence type="predicted"/>
<gene>
    <name evidence="2" type="ORF">KUF71_020917</name>
</gene>
<keyword evidence="3" id="KW-1185">Reference proteome</keyword>
<evidence type="ECO:0000313" key="2">
    <source>
        <dbReference type="EMBL" id="KAK3929933.1"/>
    </source>
</evidence>
<name>A0AAE1HYM3_9NEOP</name>
<feature type="compositionally biased region" description="Gly residues" evidence="1">
    <location>
        <begin position="12"/>
        <end position="28"/>
    </location>
</feature>
<dbReference type="Proteomes" id="UP001219518">
    <property type="component" value="Unassembled WGS sequence"/>
</dbReference>
<feature type="non-terminal residue" evidence="2">
    <location>
        <position position="1"/>
    </location>
</feature>
<comment type="caution">
    <text evidence="2">The sequence shown here is derived from an EMBL/GenBank/DDBJ whole genome shotgun (WGS) entry which is preliminary data.</text>
</comment>
<feature type="region of interest" description="Disordered" evidence="1">
    <location>
        <begin position="12"/>
        <end position="54"/>
    </location>
</feature>
<accession>A0AAE1HYM3</accession>
<dbReference type="AlphaFoldDB" id="A0AAE1HYM3"/>
<reference evidence="2" key="2">
    <citation type="journal article" date="2023" name="BMC Genomics">
        <title>Pest status, molecular evolution, and epigenetic factors derived from the genome assembly of Frankliniella fusca, a thysanopteran phytovirus vector.</title>
        <authorList>
            <person name="Catto M.A."/>
            <person name="Labadie P.E."/>
            <person name="Jacobson A.L."/>
            <person name="Kennedy G.G."/>
            <person name="Srinivasan R."/>
            <person name="Hunt B.G."/>
        </authorList>
    </citation>
    <scope>NUCLEOTIDE SEQUENCE</scope>
    <source>
        <strain evidence="2">PL_HMW_Pooled</strain>
    </source>
</reference>
<evidence type="ECO:0000313" key="3">
    <source>
        <dbReference type="Proteomes" id="UP001219518"/>
    </source>
</evidence>
<sequence length="54" mass="5147">VCLSSLLRQTVGGAGRGGVGRGGAGRGAAGHLQVTGGGRVRPWAGPGRAGPRSP</sequence>
<protein>
    <submittedName>
        <fullName evidence="2">Forkhead box protein D3-A</fullName>
    </submittedName>
</protein>
<reference evidence="2" key="1">
    <citation type="submission" date="2021-07" db="EMBL/GenBank/DDBJ databases">
        <authorList>
            <person name="Catto M.A."/>
            <person name="Jacobson A."/>
            <person name="Kennedy G."/>
            <person name="Labadie P."/>
            <person name="Hunt B.G."/>
            <person name="Srinivasan R."/>
        </authorList>
    </citation>
    <scope>NUCLEOTIDE SEQUENCE</scope>
    <source>
        <strain evidence="2">PL_HMW_Pooled</strain>
        <tissue evidence="2">Head</tissue>
    </source>
</reference>
<evidence type="ECO:0000256" key="1">
    <source>
        <dbReference type="SAM" id="MobiDB-lite"/>
    </source>
</evidence>
<feature type="non-terminal residue" evidence="2">
    <location>
        <position position="54"/>
    </location>
</feature>